<dbReference type="PROSITE" id="PS51257">
    <property type="entry name" value="PROKAR_LIPOPROTEIN"/>
    <property type="match status" value="1"/>
</dbReference>
<evidence type="ECO:0000313" key="4">
    <source>
        <dbReference type="Proteomes" id="UP000290482"/>
    </source>
</evidence>
<dbReference type="PANTHER" id="PTHR33361:SF2">
    <property type="entry name" value="DUF885 DOMAIN-CONTAINING PROTEIN"/>
    <property type="match status" value="1"/>
</dbReference>
<proteinExistence type="predicted"/>
<evidence type="ECO:0000256" key="1">
    <source>
        <dbReference type="SAM" id="Coils"/>
    </source>
</evidence>
<gene>
    <name evidence="3" type="ORF">NCTC10112_00262</name>
</gene>
<feature type="chain" id="PRO_5019009294" evidence="2">
    <location>
        <begin position="23"/>
        <end position="848"/>
    </location>
</feature>
<name>A0A448ZW74_METOS</name>
<evidence type="ECO:0000256" key="2">
    <source>
        <dbReference type="SAM" id="SignalP"/>
    </source>
</evidence>
<reference evidence="3 4" key="1">
    <citation type="submission" date="2019-01" db="EMBL/GenBank/DDBJ databases">
        <authorList>
            <consortium name="Pathogen Informatics"/>
        </authorList>
    </citation>
    <scope>NUCLEOTIDE SEQUENCE [LARGE SCALE GENOMIC DNA]</scope>
    <source>
        <strain evidence="3 4">NCTC10112</strain>
    </source>
</reference>
<keyword evidence="1" id="KW-0175">Coiled coil</keyword>
<dbReference type="OrthoDB" id="9769898at2"/>
<feature type="signal peptide" evidence="2">
    <location>
        <begin position="1"/>
        <end position="22"/>
    </location>
</feature>
<accession>A0A448ZW74</accession>
<dbReference type="Proteomes" id="UP000290482">
    <property type="component" value="Chromosome"/>
</dbReference>
<feature type="coiled-coil region" evidence="1">
    <location>
        <begin position="37"/>
        <end position="89"/>
    </location>
</feature>
<keyword evidence="2" id="KW-0732">Signal</keyword>
<dbReference type="PANTHER" id="PTHR33361">
    <property type="entry name" value="GLR0591 PROTEIN"/>
    <property type="match status" value="1"/>
</dbReference>
<dbReference type="EMBL" id="LR214940">
    <property type="protein sequence ID" value="VEU55505.1"/>
    <property type="molecule type" value="Genomic_DNA"/>
</dbReference>
<dbReference type="KEGG" id="mob:NCTC10112_00262"/>
<dbReference type="AlphaFoldDB" id="A0A448ZW74"/>
<keyword evidence="4" id="KW-1185">Reference proteome</keyword>
<evidence type="ECO:0000313" key="3">
    <source>
        <dbReference type="EMBL" id="VEU55505.1"/>
    </source>
</evidence>
<sequence length="848" mass="95680">MKNWKNVLVYSTPLLLAPLAFAASCTNKDDGKKDAKIAELTKQYEEISKQLNTLKSELDEAKKAKAEETTKLEEAVQKLEALKEEINKNIPEYYPTKQILTLKDKVDNDLQAKGLLYLLAPNQEQSDAIVKTLEEAIKEIDKIDQSKLTADGLAWLNGIKYNWEIEIGNHKNGLRYLLGSFNWGPSSTYVANSFYGTIVPRNFSDPTATQWLATLKEAVAKNIVPSKIFIKNNIQYIIKKKFAKDLQEFLKGTETEITVKKLIEDNKTYSQAVKDFYLYYVDTYYKASSYGKGEDIAELKLTKANTLNELENTIELKAGKVYGLGLTQRDLDQTEAGLGYIPGTPGELTGKEIYAQISKMNTTTSLTPAEVYAKGMNTSLTAATNMSKVAEEAAKLIAGTNADWSSTIMYDDDGPDGVNAQSKTLEIKKDGAINLENFNKWLNAEDFFFGREKATLYSTVYKQSLDGDTSLDFARAELTKFGYDHLKGDSTPYNSITNDQFYYGALEAFKAYKQFKDTTQKYGSTFFAKSVPDYDIQTYKYEDRAYEGVGAYDSGVMKFMFNADPYYSLPKWSVTSFANHESMMGHHNQIMYAQRYLSEVLGMKLGNVFDYTSYVEGWALFMEWFGIEAGFYGTPNYADTTNYYSMPTSFDLAKGITNFFTTTEDAKITTEQISQIKNLHGGVYWEKVNEKGLYTTDEKAHAKAAVKLANMLQYYGALNEAQLRNMRLAVDSIYHAPDIAGQAELPKGASILQARAFMKKNSALGLGDIQSESKRYFNCVGQAISYNSGKEVMLDLYKAVHTKLGFTRQQFVEEHKDEIQKFFDWLLRNGALPVETLRLTIKKAYNID</sequence>
<dbReference type="Pfam" id="PF05960">
    <property type="entry name" value="DUF885"/>
    <property type="match status" value="2"/>
</dbReference>
<dbReference type="RefSeq" id="WP_022936288.1">
    <property type="nucleotide sequence ID" value="NZ_LR214940.1"/>
</dbReference>
<protein>
    <submittedName>
        <fullName evidence="3">Bacterial protein of uncharacterized function (DUF885)</fullName>
    </submittedName>
</protein>
<dbReference type="InterPro" id="IPR010281">
    <property type="entry name" value="DUF885"/>
</dbReference>
<organism evidence="3 4">
    <name type="scientific">Metamycoplasma orale</name>
    <name type="common">Mycoplasma orale</name>
    <dbReference type="NCBI Taxonomy" id="2121"/>
    <lineage>
        <taxon>Bacteria</taxon>
        <taxon>Bacillati</taxon>
        <taxon>Mycoplasmatota</taxon>
        <taxon>Mycoplasmoidales</taxon>
        <taxon>Metamycoplasmataceae</taxon>
        <taxon>Metamycoplasma</taxon>
    </lineage>
</organism>